<accession>A0A2K8UFU7</accession>
<evidence type="ECO:0000313" key="4">
    <source>
        <dbReference type="Proteomes" id="UP000232638"/>
    </source>
</evidence>
<organism evidence="3 4">
    <name type="scientific">Candidatus Thiodictyon syntrophicum</name>
    <dbReference type="NCBI Taxonomy" id="1166950"/>
    <lineage>
        <taxon>Bacteria</taxon>
        <taxon>Pseudomonadati</taxon>
        <taxon>Pseudomonadota</taxon>
        <taxon>Gammaproteobacteria</taxon>
        <taxon>Chromatiales</taxon>
        <taxon>Chromatiaceae</taxon>
        <taxon>Thiodictyon</taxon>
    </lineage>
</organism>
<protein>
    <submittedName>
        <fullName evidence="3">Hydrogenase expression protein HupH</fullName>
    </submittedName>
</protein>
<dbReference type="EMBL" id="CP020370">
    <property type="protein sequence ID" value="AUB84422.1"/>
    <property type="molecule type" value="Genomic_DNA"/>
</dbReference>
<feature type="domain" description="HupH hydrogenase expression protein C-terminal" evidence="2">
    <location>
        <begin position="21"/>
        <end position="134"/>
    </location>
</feature>
<dbReference type="KEGG" id="tsy:THSYN_28115"/>
<dbReference type="InterPro" id="IPR038527">
    <property type="entry name" value="HupH_C_sf"/>
</dbReference>
<dbReference type="Proteomes" id="UP000232638">
    <property type="component" value="Chromosome"/>
</dbReference>
<evidence type="ECO:0000259" key="2">
    <source>
        <dbReference type="Pfam" id="PF04809"/>
    </source>
</evidence>
<comment type="similarity">
    <text evidence="1">Belongs to the HupH/HyaF family.</text>
</comment>
<dbReference type="RefSeq" id="WP_100922077.1">
    <property type="nucleotide sequence ID" value="NZ_CP020370.1"/>
</dbReference>
<dbReference type="OrthoDB" id="8234923at2"/>
<reference evidence="3 4" key="1">
    <citation type="submission" date="2017-03" db="EMBL/GenBank/DDBJ databases">
        <title>Complete genome sequence of Candidatus 'Thiodictyon syntrophicum' sp. nov. strain Cad16T, a photolithoautotroph purple sulfur bacterium isolated from an alpine meromictic lake.</title>
        <authorList>
            <person name="Luedin S.M."/>
            <person name="Pothier J.F."/>
            <person name="Danza F."/>
            <person name="Storelli N."/>
            <person name="Wittwer M."/>
            <person name="Tonolla M."/>
        </authorList>
    </citation>
    <scope>NUCLEOTIDE SEQUENCE [LARGE SCALE GENOMIC DNA]</scope>
    <source>
        <strain evidence="3 4">Cad16T</strain>
    </source>
</reference>
<name>A0A2K8UFU7_9GAMM</name>
<evidence type="ECO:0000313" key="3">
    <source>
        <dbReference type="EMBL" id="AUB84422.1"/>
    </source>
</evidence>
<dbReference type="AlphaFoldDB" id="A0A2K8UFU7"/>
<sequence>MSGLSSIPVRVAADGDACHGNALAILHEVRHALERLISTGEATRIDLHALPFGAGDEAWLTALLGTGEVLATIEALGPTSVQETAIPGVWLVDYRNAEGQRLALHLEVTCIPAILRTQCRELDTAVATLDTRLSTATPGGSHPLS</sequence>
<keyword evidence="4" id="KW-1185">Reference proteome</keyword>
<evidence type="ECO:0000256" key="1">
    <source>
        <dbReference type="ARBA" id="ARBA00010832"/>
    </source>
</evidence>
<dbReference type="InterPro" id="IPR006894">
    <property type="entry name" value="HupH_Hydgase_express_prot_C"/>
</dbReference>
<dbReference type="Gene3D" id="3.30.1370.140">
    <property type="entry name" value="HupH hydrogenase expression protein, C-terminal domain"/>
    <property type="match status" value="1"/>
</dbReference>
<proteinExistence type="inferred from homology"/>
<gene>
    <name evidence="3" type="ORF">THSYN_28115</name>
</gene>
<dbReference type="Pfam" id="PF04809">
    <property type="entry name" value="HupH_C"/>
    <property type="match status" value="1"/>
</dbReference>